<feature type="compositionally biased region" description="Basic residues" evidence="1">
    <location>
        <begin position="200"/>
        <end position="211"/>
    </location>
</feature>
<name>A0A4Q4M1K3_9PLEO</name>
<keyword evidence="6" id="KW-1185">Reference proteome</keyword>
<reference evidence="2 5" key="2">
    <citation type="journal article" date="2019" name="bioRxiv">
        <title>Genomics, evolutionary history and diagnostics of the Alternaria alternata species group including apple and Asian pear pathotypes.</title>
        <authorList>
            <person name="Armitage A.D."/>
            <person name="Cockerton H.M."/>
            <person name="Sreenivasaprasad S."/>
            <person name="Woodhall J.W."/>
            <person name="Lane C.R."/>
            <person name="Harrison R.J."/>
            <person name="Clarkson J.P."/>
        </authorList>
    </citation>
    <scope>NUCLEOTIDE SEQUENCE [LARGE SCALE GENOMIC DNA]</scope>
    <source>
        <strain evidence="5">FERA 1082</strain>
        <strain evidence="2">FERA 1164</strain>
        <strain evidence="4">FERA 635</strain>
    </source>
</reference>
<organism evidence="3 5">
    <name type="scientific">Alternaria tenuissima</name>
    <dbReference type="NCBI Taxonomy" id="119927"/>
    <lineage>
        <taxon>Eukaryota</taxon>
        <taxon>Fungi</taxon>
        <taxon>Dikarya</taxon>
        <taxon>Ascomycota</taxon>
        <taxon>Pezizomycotina</taxon>
        <taxon>Dothideomycetes</taxon>
        <taxon>Pleosporomycetidae</taxon>
        <taxon>Pleosporales</taxon>
        <taxon>Pleosporineae</taxon>
        <taxon>Pleosporaceae</taxon>
        <taxon>Alternaria</taxon>
        <taxon>Alternaria sect. Alternaria</taxon>
        <taxon>Alternaria alternata complex</taxon>
    </lineage>
</organism>
<dbReference type="Proteomes" id="UP000292340">
    <property type="component" value="Unassembled WGS sequence"/>
</dbReference>
<dbReference type="EMBL" id="PDXA01000059">
    <property type="protein sequence ID" value="RYN38938.1"/>
    <property type="molecule type" value="Genomic_DNA"/>
</dbReference>
<evidence type="ECO:0000256" key="1">
    <source>
        <dbReference type="SAM" id="MobiDB-lite"/>
    </source>
</evidence>
<evidence type="ECO:0000313" key="5">
    <source>
        <dbReference type="Proteomes" id="UP000292402"/>
    </source>
</evidence>
<dbReference type="EMBL" id="PDXF01000050">
    <property type="protein sequence ID" value="RYN94108.1"/>
    <property type="molecule type" value="Genomic_DNA"/>
</dbReference>
<evidence type="ECO:0000313" key="2">
    <source>
        <dbReference type="EMBL" id="RYN21436.1"/>
    </source>
</evidence>
<dbReference type="EMBL" id="PDXB01000032">
    <property type="protein sequence ID" value="RYN21436.1"/>
    <property type="molecule type" value="Genomic_DNA"/>
</dbReference>
<evidence type="ECO:0000313" key="3">
    <source>
        <dbReference type="EMBL" id="RYN38938.1"/>
    </source>
</evidence>
<feature type="compositionally biased region" description="Basic and acidic residues" evidence="1">
    <location>
        <begin position="170"/>
        <end position="181"/>
    </location>
</feature>
<evidence type="ECO:0000313" key="6">
    <source>
        <dbReference type="Proteomes" id="UP000293195"/>
    </source>
</evidence>
<dbReference type="Proteomes" id="UP000293195">
    <property type="component" value="Unassembled WGS sequence"/>
</dbReference>
<protein>
    <submittedName>
        <fullName evidence="3">Uncharacterized protein</fullName>
    </submittedName>
</protein>
<reference evidence="2" key="1">
    <citation type="submission" date="2017-10" db="EMBL/GenBank/DDBJ databases">
        <authorList>
            <person name="Armitage A.D."/>
            <person name="Barbara D.J."/>
            <person name="Woodhall J.W."/>
            <person name="Sreenivasaprasad S."/>
            <person name="Lane C.R."/>
            <person name="Clarkson J.P."/>
            <person name="Harrison R.J."/>
        </authorList>
    </citation>
    <scope>NUCLEOTIDE SEQUENCE</scope>
    <source>
        <strain evidence="2">FERA 1164</strain>
        <strain evidence="4">FERA 635</strain>
    </source>
</reference>
<evidence type="ECO:0000313" key="4">
    <source>
        <dbReference type="EMBL" id="RYN94108.1"/>
    </source>
</evidence>
<sequence length="211" mass="23687">MSVLSLVAKQPPKTFKVYYTTVYKSLFTNHVATDPAHPLYETQRRRQAEKKKEGLWWHATAGADSAKSSCIRTWARRRLRNAVVDELKARGYDETGKFAKPKDVPQRADLMARVGAGRTLDLKGSLRLHVQPPLIPAKYVDIRAEAGALIDALESATNRPFHNPLAATKDAPREYASERSTKGRSFYNPLAASAQPSPHRTQRPVVKSRQR</sequence>
<comment type="caution">
    <text evidence="3">The sequence shown here is derived from an EMBL/GenBank/DDBJ whole genome shotgun (WGS) entry which is preliminary data.</text>
</comment>
<reference evidence="3" key="3">
    <citation type="journal article" date="2019" name="J. ISSAAS">
        <title>Genomics, evolutionary history and diagnostics of the Alternaria alternata species group including apple and Asian pear pathotypes.</title>
        <authorList>
            <person name="Armitage A.D."/>
            <person name="Cockerton H.M."/>
            <person name="Sreenivasaprasad S."/>
            <person name="Woodhall J."/>
            <person name="Lane C."/>
            <person name="Harrison R.J."/>
            <person name="Clarkson J.P."/>
        </authorList>
    </citation>
    <scope>NUCLEOTIDE SEQUENCE</scope>
    <source>
        <strain evidence="3">FERA 1082</strain>
    </source>
</reference>
<proteinExistence type="predicted"/>
<gene>
    <name evidence="3" type="ORF">AA0114_g11409</name>
    <name evidence="2" type="ORF">AA0115_g9769</name>
    <name evidence="4" type="ORF">AA0119_g9361</name>
</gene>
<accession>A0A4Q4M1K3</accession>
<feature type="region of interest" description="Disordered" evidence="1">
    <location>
        <begin position="160"/>
        <end position="211"/>
    </location>
</feature>
<dbReference type="Proteomes" id="UP000292402">
    <property type="component" value="Unassembled WGS sequence"/>
</dbReference>
<dbReference type="AlphaFoldDB" id="A0A4Q4M1K3"/>